<protein>
    <recommendedName>
        <fullName evidence="7">Zn(2)-C6 fungal-type domain-containing protein</fullName>
    </recommendedName>
</protein>
<feature type="domain" description="Zn(2)-C6 fungal-type" evidence="7">
    <location>
        <begin position="16"/>
        <end position="46"/>
    </location>
</feature>
<keyword evidence="3" id="KW-0238">DNA-binding</keyword>
<keyword evidence="4" id="KW-0804">Transcription</keyword>
<keyword evidence="5" id="KW-0539">Nucleus</keyword>
<dbReference type="EMBL" id="MLKD01000024">
    <property type="protein sequence ID" value="OQE16398.1"/>
    <property type="molecule type" value="Genomic_DNA"/>
</dbReference>
<evidence type="ECO:0000256" key="3">
    <source>
        <dbReference type="ARBA" id="ARBA00023125"/>
    </source>
</evidence>
<dbReference type="GO" id="GO:0006351">
    <property type="term" value="P:DNA-templated transcription"/>
    <property type="evidence" value="ECO:0007669"/>
    <property type="project" value="InterPro"/>
</dbReference>
<dbReference type="SUPFAM" id="SSF57701">
    <property type="entry name" value="Zn2/Cys6 DNA-binding domain"/>
    <property type="match status" value="1"/>
</dbReference>
<reference evidence="9" key="1">
    <citation type="journal article" date="2017" name="Nat. Microbiol.">
        <title>Global analysis of biosynthetic gene clusters reveals vast potential of secondary metabolite production in Penicillium species.</title>
        <authorList>
            <person name="Nielsen J.C."/>
            <person name="Grijseels S."/>
            <person name="Prigent S."/>
            <person name="Ji B."/>
            <person name="Dainat J."/>
            <person name="Nielsen K.F."/>
            <person name="Frisvad J.C."/>
            <person name="Workman M."/>
            <person name="Nielsen J."/>
        </authorList>
    </citation>
    <scope>NUCLEOTIDE SEQUENCE [LARGE SCALE GENOMIC DNA]</scope>
    <source>
        <strain evidence="9">IBT 24891</strain>
    </source>
</reference>
<evidence type="ECO:0000256" key="5">
    <source>
        <dbReference type="ARBA" id="ARBA00023242"/>
    </source>
</evidence>
<gene>
    <name evidence="8" type="ORF">PENSTE_c024G01062</name>
</gene>
<proteinExistence type="predicted"/>
<dbReference type="InterPro" id="IPR001138">
    <property type="entry name" value="Zn2Cys6_DnaBD"/>
</dbReference>
<dbReference type="Pfam" id="PF04082">
    <property type="entry name" value="Fungal_trans"/>
    <property type="match status" value="1"/>
</dbReference>
<dbReference type="GO" id="GO:0008270">
    <property type="term" value="F:zinc ion binding"/>
    <property type="evidence" value="ECO:0007669"/>
    <property type="project" value="InterPro"/>
</dbReference>
<dbReference type="Gene3D" id="4.10.240.10">
    <property type="entry name" value="Zn(2)-C6 fungal-type DNA-binding domain"/>
    <property type="match status" value="1"/>
</dbReference>
<dbReference type="AlphaFoldDB" id="A0A1V6SR85"/>
<evidence type="ECO:0000256" key="4">
    <source>
        <dbReference type="ARBA" id="ARBA00023163"/>
    </source>
</evidence>
<organism evidence="8 9">
    <name type="scientific">Penicillium steckii</name>
    <dbReference type="NCBI Taxonomy" id="303698"/>
    <lineage>
        <taxon>Eukaryota</taxon>
        <taxon>Fungi</taxon>
        <taxon>Dikarya</taxon>
        <taxon>Ascomycota</taxon>
        <taxon>Pezizomycotina</taxon>
        <taxon>Eurotiomycetes</taxon>
        <taxon>Eurotiomycetidae</taxon>
        <taxon>Eurotiales</taxon>
        <taxon>Aspergillaceae</taxon>
        <taxon>Penicillium</taxon>
    </lineage>
</organism>
<sequence>MTSPAQNTRATRSSLACLPCRSRHLKCDGRRPCCTRCSESAQECNYARSRRGGLDRAALAERRKRLAGVEETSSIAIMNSNSSPQGEGIIGTQGELDLTSQFMGANFANDGGLLDGFALGNSTSNTNSPGSTTPCQVQMSNIENDPLIDSYYKDFHRFHPLLLPRRHMIRHYQDPNRQLSLRSLIAAMRLIGYIYNFREWSILLKDHVENCLAQALPSDPVIVQARLLYSIALFWYDHKKQSKVEIDSAIRLALELQIHREEFALQHGADDPVVRESWRRTWWMLYMIDAYYAGTLGTMEFQVLDVDATVGLPCEEQEYESGVIPEPKTIQDFECREFASDDTVFSSFAYLIGAVRCAGLAISTVPKHAVKEDSLHVIQAADSAIDGWLLLLPKDRKQVMNKAGEIDELMFQAHLLIHVATIGIHRPLSDLKFNAIEDISSCAREPPPDTPGPELINVHTVRVMRSVEAQIRLLALPVRPFRHSPFTTCMVSEGALALLSACNFLLKGPKLATARDQIRMTIGCLKALGELWPRTARNVREIQKIAHHVLGLGSRVATNGGTPQSGELPPLVGGNGQGSLGSEGEASSSNTDILPLLGSIDDLCGWYNIGDMGTDFSWDMQNTL</sequence>
<evidence type="ECO:0000256" key="6">
    <source>
        <dbReference type="SAM" id="MobiDB-lite"/>
    </source>
</evidence>
<feature type="compositionally biased region" description="Polar residues" evidence="6">
    <location>
        <begin position="556"/>
        <end position="565"/>
    </location>
</feature>
<dbReference type="Pfam" id="PF00172">
    <property type="entry name" value="Zn_clus"/>
    <property type="match status" value="1"/>
</dbReference>
<dbReference type="PROSITE" id="PS50048">
    <property type="entry name" value="ZN2_CY6_FUNGAL_2"/>
    <property type="match status" value="1"/>
</dbReference>
<comment type="caution">
    <text evidence="8">The sequence shown here is derived from an EMBL/GenBank/DDBJ whole genome shotgun (WGS) entry which is preliminary data.</text>
</comment>
<keyword evidence="2" id="KW-0805">Transcription regulation</keyword>
<evidence type="ECO:0000313" key="8">
    <source>
        <dbReference type="EMBL" id="OQE16398.1"/>
    </source>
</evidence>
<evidence type="ECO:0000256" key="2">
    <source>
        <dbReference type="ARBA" id="ARBA00023015"/>
    </source>
</evidence>
<keyword evidence="9" id="KW-1185">Reference proteome</keyword>
<dbReference type="Proteomes" id="UP000191285">
    <property type="component" value="Unassembled WGS sequence"/>
</dbReference>
<accession>A0A1V6SR85</accession>
<dbReference type="SMART" id="SM00906">
    <property type="entry name" value="Fungal_trans"/>
    <property type="match status" value="1"/>
</dbReference>
<dbReference type="InterPro" id="IPR007219">
    <property type="entry name" value="XnlR_reg_dom"/>
</dbReference>
<dbReference type="OrthoDB" id="2399539at2759"/>
<name>A0A1V6SR85_9EURO</name>
<dbReference type="PROSITE" id="PS00463">
    <property type="entry name" value="ZN2_CY6_FUNGAL_1"/>
    <property type="match status" value="1"/>
</dbReference>
<dbReference type="CDD" id="cd00067">
    <property type="entry name" value="GAL4"/>
    <property type="match status" value="1"/>
</dbReference>
<dbReference type="InterPro" id="IPR036864">
    <property type="entry name" value="Zn2-C6_fun-type_DNA-bd_sf"/>
</dbReference>
<dbReference type="STRING" id="303698.A0A1V6SR85"/>
<dbReference type="GO" id="GO:0000981">
    <property type="term" value="F:DNA-binding transcription factor activity, RNA polymerase II-specific"/>
    <property type="evidence" value="ECO:0007669"/>
    <property type="project" value="InterPro"/>
</dbReference>
<evidence type="ECO:0000313" key="9">
    <source>
        <dbReference type="Proteomes" id="UP000191285"/>
    </source>
</evidence>
<evidence type="ECO:0000256" key="1">
    <source>
        <dbReference type="ARBA" id="ARBA00022723"/>
    </source>
</evidence>
<dbReference type="GO" id="GO:0003677">
    <property type="term" value="F:DNA binding"/>
    <property type="evidence" value="ECO:0007669"/>
    <property type="project" value="UniProtKB-KW"/>
</dbReference>
<dbReference type="SMART" id="SM00066">
    <property type="entry name" value="GAL4"/>
    <property type="match status" value="1"/>
</dbReference>
<dbReference type="PANTHER" id="PTHR47431:SF4">
    <property type="entry name" value="ZN(II)2CYS6 TRANSCRIPTION FACTOR (EUROFUNG)"/>
    <property type="match status" value="1"/>
</dbReference>
<dbReference type="PANTHER" id="PTHR47431">
    <property type="entry name" value="ZN(II)2CYS6 TRANSCRIPTION FACTOR (EUROFUNG)-RELATED"/>
    <property type="match status" value="1"/>
</dbReference>
<evidence type="ECO:0000259" key="7">
    <source>
        <dbReference type="PROSITE" id="PS50048"/>
    </source>
</evidence>
<keyword evidence="1" id="KW-0479">Metal-binding</keyword>
<dbReference type="CDD" id="cd12148">
    <property type="entry name" value="fungal_TF_MHR"/>
    <property type="match status" value="1"/>
</dbReference>
<feature type="region of interest" description="Disordered" evidence="6">
    <location>
        <begin position="556"/>
        <end position="587"/>
    </location>
</feature>